<proteinExistence type="predicted"/>
<accession>X1JCF1</accession>
<feature type="non-terminal residue" evidence="2">
    <location>
        <position position="152"/>
    </location>
</feature>
<feature type="non-terminal residue" evidence="2">
    <location>
        <position position="1"/>
    </location>
</feature>
<dbReference type="AlphaFoldDB" id="X1JCF1"/>
<keyword evidence="1" id="KW-1133">Transmembrane helix</keyword>
<evidence type="ECO:0000313" key="2">
    <source>
        <dbReference type="EMBL" id="GAH92391.1"/>
    </source>
</evidence>
<keyword evidence="1" id="KW-0472">Membrane</keyword>
<dbReference type="EMBL" id="BARU01045344">
    <property type="protein sequence ID" value="GAH92391.1"/>
    <property type="molecule type" value="Genomic_DNA"/>
</dbReference>
<feature type="transmembrane region" description="Helical" evidence="1">
    <location>
        <begin position="75"/>
        <end position="93"/>
    </location>
</feature>
<gene>
    <name evidence="2" type="ORF">S03H2_68838</name>
</gene>
<evidence type="ECO:0000256" key="1">
    <source>
        <dbReference type="SAM" id="Phobius"/>
    </source>
</evidence>
<reference evidence="2" key="1">
    <citation type="journal article" date="2014" name="Front. Microbiol.">
        <title>High frequency of phylogenetically diverse reductive dehalogenase-homologous genes in deep subseafloor sedimentary metagenomes.</title>
        <authorList>
            <person name="Kawai M."/>
            <person name="Futagami T."/>
            <person name="Toyoda A."/>
            <person name="Takaki Y."/>
            <person name="Nishi S."/>
            <person name="Hori S."/>
            <person name="Arai W."/>
            <person name="Tsubouchi T."/>
            <person name="Morono Y."/>
            <person name="Uchiyama I."/>
            <person name="Ito T."/>
            <person name="Fujiyama A."/>
            <person name="Inagaki F."/>
            <person name="Takami H."/>
        </authorList>
    </citation>
    <scope>NUCLEOTIDE SEQUENCE</scope>
    <source>
        <strain evidence="2">Expedition CK06-06</strain>
    </source>
</reference>
<sequence>KIALDEINIEAAARKAGVPASTLRFYLGKVKKTLSKILSNEKPGPKSQKPEKRLKLRPEGLRVCPKCGGKLNKNGIYWVLNWLLTFMLGWMGIQKNVLIQRYRCKLCGYEAVSPERARQNEARKAWWNHVERLICLCRFKLRLSVRLTQLLI</sequence>
<organism evidence="2">
    <name type="scientific">marine sediment metagenome</name>
    <dbReference type="NCBI Taxonomy" id="412755"/>
    <lineage>
        <taxon>unclassified sequences</taxon>
        <taxon>metagenomes</taxon>
        <taxon>ecological metagenomes</taxon>
    </lineage>
</organism>
<keyword evidence="1" id="KW-0812">Transmembrane</keyword>
<comment type="caution">
    <text evidence="2">The sequence shown here is derived from an EMBL/GenBank/DDBJ whole genome shotgun (WGS) entry which is preliminary data.</text>
</comment>
<name>X1JCF1_9ZZZZ</name>
<protein>
    <submittedName>
        <fullName evidence="2">Uncharacterized protein</fullName>
    </submittedName>
</protein>